<protein>
    <submittedName>
        <fullName evidence="3">Aldehyde dehydrogenase (NAD+)</fullName>
    </submittedName>
</protein>
<keyword evidence="1" id="KW-0560">Oxidoreductase</keyword>
<gene>
    <name evidence="3" type="ORF">SAMN03080610_00900</name>
</gene>
<dbReference type="InterPro" id="IPR016162">
    <property type="entry name" value="Ald_DH_N"/>
</dbReference>
<proteinExistence type="predicted"/>
<feature type="domain" description="Aldehyde dehydrogenase" evidence="2">
    <location>
        <begin position="46"/>
        <end position="486"/>
    </location>
</feature>
<dbReference type="Gene3D" id="3.40.605.10">
    <property type="entry name" value="Aldehyde Dehydrogenase, Chain A, domain 1"/>
    <property type="match status" value="2"/>
</dbReference>
<dbReference type="OrthoDB" id="9812625at2"/>
<evidence type="ECO:0000313" key="4">
    <source>
        <dbReference type="Proteomes" id="UP000199347"/>
    </source>
</evidence>
<dbReference type="AlphaFoldDB" id="A0A1G5MLI1"/>
<dbReference type="Gene3D" id="3.40.309.10">
    <property type="entry name" value="Aldehyde Dehydrogenase, Chain A, domain 2"/>
    <property type="match status" value="1"/>
</dbReference>
<name>A0A1G5MLI1_AFIMA</name>
<evidence type="ECO:0000256" key="1">
    <source>
        <dbReference type="ARBA" id="ARBA00023002"/>
    </source>
</evidence>
<reference evidence="3 4" key="1">
    <citation type="submission" date="2016-10" db="EMBL/GenBank/DDBJ databases">
        <authorList>
            <person name="de Groot N.N."/>
        </authorList>
    </citation>
    <scope>NUCLEOTIDE SEQUENCE [LARGE SCALE GENOMIC DNA]</scope>
    <source>
        <strain evidence="3 4">DSM 2698</strain>
    </source>
</reference>
<dbReference type="STRING" id="1120955.SAMN03080610_00900"/>
<evidence type="ECO:0000259" key="2">
    <source>
        <dbReference type="Pfam" id="PF00171"/>
    </source>
</evidence>
<dbReference type="PANTHER" id="PTHR11699">
    <property type="entry name" value="ALDEHYDE DEHYDROGENASE-RELATED"/>
    <property type="match status" value="1"/>
</dbReference>
<dbReference type="GO" id="GO:0016620">
    <property type="term" value="F:oxidoreductase activity, acting on the aldehyde or oxo group of donors, NAD or NADP as acceptor"/>
    <property type="evidence" value="ECO:0007669"/>
    <property type="project" value="InterPro"/>
</dbReference>
<dbReference type="Proteomes" id="UP000199347">
    <property type="component" value="Unassembled WGS sequence"/>
</dbReference>
<evidence type="ECO:0000313" key="3">
    <source>
        <dbReference type="EMBL" id="SCZ26077.1"/>
    </source>
</evidence>
<accession>A0A1G5MLI1</accession>
<sequence>MAAVTDILETMDYGLARESDAAARDWLARHDGAFGSFIDGGFSASADRECLVVSNPATGEVLARVEAGGATEIAAAVGAAKTAFEAWSGLPGHRRARHLHALARRLEKRAGFFAVLIAIETGRPLRDGRDIDLPLAIQHFDYAAGWAELVDSEFAGDRPLGVCAEISSRAGGLATLAGKIASALAAGNSVVVVPSECAPLSALAFAEVVAEAGLPGGVVNIVTGGEAAGEALLAHEDVARIGFVGPVARGREIRQALAGTGKELALDLGATTPFLVCADADLDAAVESLVDGSFLSEGQSCCAGIRLLVQEGVAERLHTKLKRRMAKLQLGDPLETSTDCGPLADDADLARLTTLVETARTEGADVWQADADMPGEGRFFPPTLVSDVAPAMGVADAEIAGPLICSTTFRTPDEALKLANHSRYGRTAAVFSENVGLALDMATKLQASLVWVNGTNLFDAAVGFGGVKESGFGRDGGREGFAGYLKPAWPRGSVPADLPKSDLSGTAKTNDINSAVDAAAKAGGWATMSGHQRAQRLYRLAEKLETRASELAARLASVSGGSADAAAEEVALSAARIAYYAAWADKFDGAVHSTLARHVTIAVHEPVGVMGILCPPQAPLLGLVSLVAPAIAMGNRVVVVPSAAAPLAALEFSQMLDASGVPAGVVNVVAGDPLEVSATLGGHDDVAACWHFAGPDGLADCEREAAGNLKLIWSVDGRRIDWRDAGEGQGRHYLVHATQVKNICVPYGA</sequence>
<keyword evidence="4" id="KW-1185">Reference proteome</keyword>
<dbReference type="EMBL" id="FMVW01000001">
    <property type="protein sequence ID" value="SCZ26077.1"/>
    <property type="molecule type" value="Genomic_DNA"/>
</dbReference>
<dbReference type="Pfam" id="PF00171">
    <property type="entry name" value="Aldedh"/>
    <property type="match status" value="2"/>
</dbReference>
<feature type="domain" description="Aldehyde dehydrogenase" evidence="2">
    <location>
        <begin position="507"/>
        <end position="688"/>
    </location>
</feature>
<organism evidence="3 4">
    <name type="scientific">Afifella marina DSM 2698</name>
    <dbReference type="NCBI Taxonomy" id="1120955"/>
    <lineage>
        <taxon>Bacteria</taxon>
        <taxon>Pseudomonadati</taxon>
        <taxon>Pseudomonadota</taxon>
        <taxon>Alphaproteobacteria</taxon>
        <taxon>Hyphomicrobiales</taxon>
        <taxon>Afifellaceae</taxon>
        <taxon>Afifella</taxon>
    </lineage>
</organism>
<dbReference type="SUPFAM" id="SSF53720">
    <property type="entry name" value="ALDH-like"/>
    <property type="match status" value="2"/>
</dbReference>
<dbReference type="InterPro" id="IPR015590">
    <property type="entry name" value="Aldehyde_DH_dom"/>
</dbReference>
<dbReference type="InterPro" id="IPR016163">
    <property type="entry name" value="Ald_DH_C"/>
</dbReference>
<dbReference type="InterPro" id="IPR016161">
    <property type="entry name" value="Ald_DH/histidinol_DH"/>
</dbReference>
<dbReference type="RefSeq" id="WP_092809880.1">
    <property type="nucleotide sequence ID" value="NZ_FMVW01000001.1"/>
</dbReference>